<sequence>MWLGRQRLDRWGGLRQGVEQLPVVRGQSVDSADEVFDIGPQLGQLGGVLASELLQFDDLPTQTDLGSGVCPRALTCT</sequence>
<dbReference type="EMBL" id="BAAAUD010000034">
    <property type="protein sequence ID" value="GAA2944818.1"/>
    <property type="molecule type" value="Genomic_DNA"/>
</dbReference>
<accession>A0ABN3X9X7</accession>
<keyword evidence="2" id="KW-1185">Reference proteome</keyword>
<evidence type="ECO:0000313" key="2">
    <source>
        <dbReference type="Proteomes" id="UP001500403"/>
    </source>
</evidence>
<organism evidence="1 2">
    <name type="scientific">Streptomyces enissocaesilis</name>
    <dbReference type="NCBI Taxonomy" id="332589"/>
    <lineage>
        <taxon>Bacteria</taxon>
        <taxon>Bacillati</taxon>
        <taxon>Actinomycetota</taxon>
        <taxon>Actinomycetes</taxon>
        <taxon>Kitasatosporales</taxon>
        <taxon>Streptomycetaceae</taxon>
        <taxon>Streptomyces</taxon>
        <taxon>Streptomyces rochei group</taxon>
    </lineage>
</organism>
<evidence type="ECO:0000313" key="1">
    <source>
        <dbReference type="EMBL" id="GAA2944818.1"/>
    </source>
</evidence>
<gene>
    <name evidence="1" type="ORF">GCM10010446_32640</name>
</gene>
<reference evidence="1 2" key="1">
    <citation type="journal article" date="2019" name="Int. J. Syst. Evol. Microbiol.">
        <title>The Global Catalogue of Microorganisms (GCM) 10K type strain sequencing project: providing services to taxonomists for standard genome sequencing and annotation.</title>
        <authorList>
            <consortium name="The Broad Institute Genomics Platform"/>
            <consortium name="The Broad Institute Genome Sequencing Center for Infectious Disease"/>
            <person name="Wu L."/>
            <person name="Ma J."/>
        </authorList>
    </citation>
    <scope>NUCLEOTIDE SEQUENCE [LARGE SCALE GENOMIC DNA]</scope>
    <source>
        <strain evidence="1 2">JCM 9088</strain>
    </source>
</reference>
<name>A0ABN3X9X7_9ACTN</name>
<proteinExistence type="predicted"/>
<dbReference type="Proteomes" id="UP001500403">
    <property type="component" value="Unassembled WGS sequence"/>
</dbReference>
<comment type="caution">
    <text evidence="1">The sequence shown here is derived from an EMBL/GenBank/DDBJ whole genome shotgun (WGS) entry which is preliminary data.</text>
</comment>
<protein>
    <submittedName>
        <fullName evidence="1">Uncharacterized protein</fullName>
    </submittedName>
</protein>